<feature type="domain" description="PilZ" evidence="2">
    <location>
        <begin position="48"/>
        <end position="130"/>
    </location>
</feature>
<name>A0ABU2A8B9_9BURK</name>
<accession>A0ABU2A8B9</accession>
<evidence type="ECO:0000313" key="4">
    <source>
        <dbReference type="Proteomes" id="UP001180825"/>
    </source>
</evidence>
<proteinExistence type="predicted"/>
<dbReference type="Proteomes" id="UP001180825">
    <property type="component" value="Unassembled WGS sequence"/>
</dbReference>
<dbReference type="RefSeq" id="WP_310326596.1">
    <property type="nucleotide sequence ID" value="NZ_JAVDXV010000002.1"/>
</dbReference>
<gene>
    <name evidence="3" type="ORF">J2X21_001409</name>
</gene>
<reference evidence="3 4" key="1">
    <citation type="submission" date="2023-07" db="EMBL/GenBank/DDBJ databases">
        <title>Sorghum-associated microbial communities from plants grown in Nebraska, USA.</title>
        <authorList>
            <person name="Schachtman D."/>
        </authorList>
    </citation>
    <scope>NUCLEOTIDE SEQUENCE [LARGE SCALE GENOMIC DNA]</scope>
    <source>
        <strain evidence="3 4">BE316</strain>
    </source>
</reference>
<comment type="caution">
    <text evidence="3">The sequence shown here is derived from an EMBL/GenBank/DDBJ whole genome shotgun (WGS) entry which is preliminary data.</text>
</comment>
<dbReference type="InterPro" id="IPR009875">
    <property type="entry name" value="PilZ_domain"/>
</dbReference>
<dbReference type="Gene3D" id="2.40.10.220">
    <property type="entry name" value="predicted glycosyltransferase like domains"/>
    <property type="match status" value="1"/>
</dbReference>
<sequence length="150" mass="15858">MSDANSKSGPNSLQFQPSQLGGSLPLPTVGGAGGTASGARPSVIQLVFREKSALFAAYIPAFTEGGLFVPTNRDYKLGEDIYLLLALPEDNQRYPVAGKVAWLTPPNASGGRTQGVGVRFPGDEKTRLIRLRIEEILGTAISSSKPTQTL</sequence>
<protein>
    <submittedName>
        <fullName evidence="3">Type IV pilus assembly protein PilZ</fullName>
    </submittedName>
</protein>
<evidence type="ECO:0000313" key="3">
    <source>
        <dbReference type="EMBL" id="MDR7332283.1"/>
    </source>
</evidence>
<dbReference type="EMBL" id="JAVDXV010000002">
    <property type="protein sequence ID" value="MDR7332283.1"/>
    <property type="molecule type" value="Genomic_DNA"/>
</dbReference>
<keyword evidence="4" id="KW-1185">Reference proteome</keyword>
<feature type="compositionally biased region" description="Polar residues" evidence="1">
    <location>
        <begin position="1"/>
        <end position="21"/>
    </location>
</feature>
<evidence type="ECO:0000259" key="2">
    <source>
        <dbReference type="Pfam" id="PF07238"/>
    </source>
</evidence>
<evidence type="ECO:0000256" key="1">
    <source>
        <dbReference type="SAM" id="MobiDB-lite"/>
    </source>
</evidence>
<feature type="region of interest" description="Disordered" evidence="1">
    <location>
        <begin position="1"/>
        <end position="33"/>
    </location>
</feature>
<organism evidence="3 4">
    <name type="scientific">Roseateles asaccharophilus</name>
    <dbReference type="NCBI Taxonomy" id="582607"/>
    <lineage>
        <taxon>Bacteria</taxon>
        <taxon>Pseudomonadati</taxon>
        <taxon>Pseudomonadota</taxon>
        <taxon>Betaproteobacteria</taxon>
        <taxon>Burkholderiales</taxon>
        <taxon>Sphaerotilaceae</taxon>
        <taxon>Roseateles</taxon>
    </lineage>
</organism>
<dbReference type="Pfam" id="PF07238">
    <property type="entry name" value="PilZ"/>
    <property type="match status" value="1"/>
</dbReference>